<dbReference type="GO" id="GO:0008168">
    <property type="term" value="F:methyltransferase activity"/>
    <property type="evidence" value="ECO:0007669"/>
    <property type="project" value="TreeGrafter"/>
</dbReference>
<dbReference type="CDD" id="cd02440">
    <property type="entry name" value="AdoMet_MTases"/>
    <property type="match status" value="1"/>
</dbReference>
<reference evidence="2 3" key="1">
    <citation type="journal article" date="2014" name="BMC Genomics">
        <title>Genome sequencing of four Aureobasidium pullulans varieties: biotechnological potential, stress tolerance, and description of new species.</title>
        <authorList>
            <person name="Gostin Ar C."/>
            <person name="Ohm R.A."/>
            <person name="Kogej T."/>
            <person name="Sonjak S."/>
            <person name="Turk M."/>
            <person name="Zajc J."/>
            <person name="Zalar P."/>
            <person name="Grube M."/>
            <person name="Sun H."/>
            <person name="Han J."/>
            <person name="Sharma A."/>
            <person name="Chiniquy J."/>
            <person name="Ngan C.Y."/>
            <person name="Lipzen A."/>
            <person name="Barry K."/>
            <person name="Grigoriev I.V."/>
            <person name="Gunde-Cimerman N."/>
        </authorList>
    </citation>
    <scope>NUCLEOTIDE SEQUENCE [LARGE SCALE GENOMIC DNA]</scope>
    <source>
        <strain evidence="2 3">EXF-2481</strain>
    </source>
</reference>
<dbReference type="InterPro" id="IPR025714">
    <property type="entry name" value="Methyltranfer_dom"/>
</dbReference>
<dbReference type="GeneID" id="25363304"/>
<dbReference type="InParanoid" id="A0A074YQ49"/>
<dbReference type="PANTHER" id="PTHR43591">
    <property type="entry name" value="METHYLTRANSFERASE"/>
    <property type="match status" value="1"/>
</dbReference>
<gene>
    <name evidence="2" type="ORF">AUEXF2481DRAFT_26667</name>
</gene>
<dbReference type="EMBL" id="KL584752">
    <property type="protein sequence ID" value="KEQ98284.1"/>
    <property type="molecule type" value="Genomic_DNA"/>
</dbReference>
<dbReference type="HOGENOM" id="CLU_057148_1_0_1"/>
<dbReference type="SUPFAM" id="SSF53335">
    <property type="entry name" value="S-adenosyl-L-methionine-dependent methyltransferases"/>
    <property type="match status" value="1"/>
</dbReference>
<proteinExistence type="predicted"/>
<dbReference type="PANTHER" id="PTHR43591:SF24">
    <property type="entry name" value="2-METHOXY-6-POLYPRENYL-1,4-BENZOQUINOL METHYLASE, MITOCHONDRIAL"/>
    <property type="match status" value="1"/>
</dbReference>
<dbReference type="InterPro" id="IPR029063">
    <property type="entry name" value="SAM-dependent_MTases_sf"/>
</dbReference>
<dbReference type="Gene3D" id="3.40.50.150">
    <property type="entry name" value="Vaccinia Virus protein VP39"/>
    <property type="match status" value="1"/>
</dbReference>
<sequence>MPETTYINGYHPSVLATHNARTAQNSCQFLLPTLSTLSTTHASFSLLDAGCGPASITISLALLFPAARITALDLSSKALEPGRHAAKQQNVSNIEFKEGNVYTLPFADEIFDVVHAQQLLCHLPDPIKAIAELLRVTKKGGVLALREADTRAIFFYPELPLLKKNWELFAKTMEGEGNTGDTSAGRKLRKWVRSAGVKEEEVRCSAGTWCYSSEVERVAFGEAWMERVVESEFAVKVVEQGLATKQEMAEIREGWREWSQDPDGWLCIPHGEALITNI</sequence>
<name>A0A074YQ49_AURSE</name>
<accession>A0A074YQ49</accession>
<evidence type="ECO:0000313" key="3">
    <source>
        <dbReference type="Proteomes" id="UP000030641"/>
    </source>
</evidence>
<dbReference type="OMA" id="LHVWAKE"/>
<dbReference type="Pfam" id="PF13847">
    <property type="entry name" value="Methyltransf_31"/>
    <property type="match status" value="1"/>
</dbReference>
<dbReference type="OrthoDB" id="10017101at2759"/>
<dbReference type="Proteomes" id="UP000030641">
    <property type="component" value="Unassembled WGS sequence"/>
</dbReference>
<evidence type="ECO:0000259" key="1">
    <source>
        <dbReference type="Pfam" id="PF13847"/>
    </source>
</evidence>
<keyword evidence="3" id="KW-1185">Reference proteome</keyword>
<dbReference type="RefSeq" id="XP_013346721.1">
    <property type="nucleotide sequence ID" value="XM_013491267.1"/>
</dbReference>
<dbReference type="AlphaFoldDB" id="A0A074YQ49"/>
<feature type="domain" description="Methyltransferase" evidence="1">
    <location>
        <begin position="44"/>
        <end position="160"/>
    </location>
</feature>
<protein>
    <recommendedName>
        <fullName evidence="1">Methyltransferase domain-containing protein</fullName>
    </recommendedName>
</protein>
<organism evidence="2 3">
    <name type="scientific">Aureobasidium subglaciale (strain EXF-2481)</name>
    <name type="common">Aureobasidium pullulans var. subglaciale</name>
    <dbReference type="NCBI Taxonomy" id="1043005"/>
    <lineage>
        <taxon>Eukaryota</taxon>
        <taxon>Fungi</taxon>
        <taxon>Dikarya</taxon>
        <taxon>Ascomycota</taxon>
        <taxon>Pezizomycotina</taxon>
        <taxon>Dothideomycetes</taxon>
        <taxon>Dothideomycetidae</taxon>
        <taxon>Dothideales</taxon>
        <taxon>Saccotheciaceae</taxon>
        <taxon>Aureobasidium</taxon>
    </lineage>
</organism>
<evidence type="ECO:0000313" key="2">
    <source>
        <dbReference type="EMBL" id="KEQ98284.1"/>
    </source>
</evidence>
<dbReference type="STRING" id="1043005.A0A074YQ49"/>